<dbReference type="SUPFAM" id="SSF49384">
    <property type="entry name" value="Carbohydrate-binding domain"/>
    <property type="match status" value="1"/>
</dbReference>
<dbReference type="RefSeq" id="WP_276108098.1">
    <property type="nucleotide sequence ID" value="NZ_JARJBB010000003.1"/>
</dbReference>
<keyword evidence="2" id="KW-0119">Carbohydrate metabolism</keyword>
<name>A0ABT6A413_9ACTN</name>
<organism evidence="5 6">
    <name type="scientific">Streptomyces tropicalis</name>
    <dbReference type="NCBI Taxonomy" id="3034234"/>
    <lineage>
        <taxon>Bacteria</taxon>
        <taxon>Bacillati</taxon>
        <taxon>Actinomycetota</taxon>
        <taxon>Actinomycetes</taxon>
        <taxon>Kitasatosporales</taxon>
        <taxon>Streptomycetaceae</taxon>
        <taxon>Streptomyces</taxon>
    </lineage>
</organism>
<reference evidence="5 6" key="1">
    <citation type="submission" date="2023-03" db="EMBL/GenBank/DDBJ databases">
        <title>Draft genome sequence of Streptomyces sp. K1PA1 isolated from peat swamp forest in Thailand.</title>
        <authorList>
            <person name="Klaysubun C."/>
            <person name="Duangmal K."/>
        </authorList>
    </citation>
    <scope>NUCLEOTIDE SEQUENCE [LARGE SCALE GENOMIC DNA]</scope>
    <source>
        <strain evidence="5 6">K1PA1</strain>
    </source>
</reference>
<evidence type="ECO:0000256" key="2">
    <source>
        <dbReference type="ARBA" id="ARBA00023326"/>
    </source>
</evidence>
<dbReference type="InterPro" id="IPR008965">
    <property type="entry name" value="CBM2/CBM3_carb-bd_dom_sf"/>
</dbReference>
<dbReference type="Pfam" id="PF00553">
    <property type="entry name" value="CBM_2"/>
    <property type="match status" value="1"/>
</dbReference>
<comment type="caution">
    <text evidence="5">The sequence shown here is derived from an EMBL/GenBank/DDBJ whole genome shotgun (WGS) entry which is preliminary data.</text>
</comment>
<protein>
    <submittedName>
        <fullName evidence="5">Cellulose binding domain-containing protein</fullName>
    </submittedName>
</protein>
<evidence type="ECO:0000256" key="1">
    <source>
        <dbReference type="ARBA" id="ARBA00022729"/>
    </source>
</evidence>
<feature type="region of interest" description="Disordered" evidence="3">
    <location>
        <begin position="256"/>
        <end position="281"/>
    </location>
</feature>
<feature type="compositionally biased region" description="Low complexity" evidence="3">
    <location>
        <begin position="326"/>
        <end position="381"/>
    </location>
</feature>
<dbReference type="Gene3D" id="2.60.40.290">
    <property type="match status" value="1"/>
</dbReference>
<gene>
    <name evidence="5" type="ORF">P3H78_07860</name>
</gene>
<evidence type="ECO:0000256" key="3">
    <source>
        <dbReference type="SAM" id="MobiDB-lite"/>
    </source>
</evidence>
<dbReference type="PROSITE" id="PS51173">
    <property type="entry name" value="CBM2"/>
    <property type="match status" value="1"/>
</dbReference>
<accession>A0ABT6A413</accession>
<sequence length="494" mass="51326">MPELPGPMDAAEAALRSACWDAVLAYAELCTTGEAEAQHLATQAFATGLREVRAAEAGAARGRVTPRLPALPLMLTAVRTTAASWESGGLGHRLDPALRQWLASDAAGRYTGPPLRRPLALRGLRDLPEPDAALLWLTEAEGLPLPVAARRLGLDPATVSEELSEVRTLFRDRCHRAHLDAPMDAPCRSYAGLLDAVTRSPAAETPEDLARHVTGCVECAEAAACLRPHGGGLPAALTDGVLGWGGAAYRERRRRAAEARRGVRPAGAAAPGPDDPAEGAGRATAVRNGLLAAAVLLSLLALAVSMMPFGGSAGATARDDDRRPVADPAVSASAPPSYRPRSASPSAPRATGAAPTRPRRATPAAGIPRPTATPSPTRRGATPPPVATAPPACRVQYEVADQWSDGFEAHVTVTTAAALDTWRVAWTFPDGQRVRQMWDATADQHGTGVTATAADYDGSVPAGGTLSFGFTGTREGRNPVPDDFTLNGRGCAGN</sequence>
<keyword evidence="6" id="KW-1185">Reference proteome</keyword>
<evidence type="ECO:0000259" key="4">
    <source>
        <dbReference type="PROSITE" id="PS51173"/>
    </source>
</evidence>
<feature type="region of interest" description="Disordered" evidence="3">
    <location>
        <begin position="314"/>
        <end position="389"/>
    </location>
</feature>
<feature type="compositionally biased region" description="Low complexity" evidence="3">
    <location>
        <begin position="264"/>
        <end position="281"/>
    </location>
</feature>
<keyword evidence="1" id="KW-0732">Signal</keyword>
<dbReference type="Proteomes" id="UP001221150">
    <property type="component" value="Unassembled WGS sequence"/>
</dbReference>
<dbReference type="SMART" id="SM00637">
    <property type="entry name" value="CBD_II"/>
    <property type="match status" value="1"/>
</dbReference>
<proteinExistence type="predicted"/>
<dbReference type="InterPro" id="IPR012291">
    <property type="entry name" value="CBM2_carb-bd_dom_sf"/>
</dbReference>
<keyword evidence="2" id="KW-0624">Polysaccharide degradation</keyword>
<dbReference type="InterPro" id="IPR001919">
    <property type="entry name" value="CBD2"/>
</dbReference>
<evidence type="ECO:0000313" key="5">
    <source>
        <dbReference type="EMBL" id="MDF3298550.1"/>
    </source>
</evidence>
<evidence type="ECO:0000313" key="6">
    <source>
        <dbReference type="Proteomes" id="UP001221150"/>
    </source>
</evidence>
<feature type="domain" description="CBM2" evidence="4">
    <location>
        <begin position="386"/>
        <end position="494"/>
    </location>
</feature>
<feature type="region of interest" description="Disordered" evidence="3">
    <location>
        <begin position="470"/>
        <end position="494"/>
    </location>
</feature>
<dbReference type="EMBL" id="JARJBB010000003">
    <property type="protein sequence ID" value="MDF3298550.1"/>
    <property type="molecule type" value="Genomic_DNA"/>
</dbReference>